<dbReference type="Gene3D" id="1.20.1260.10">
    <property type="match status" value="1"/>
</dbReference>
<feature type="domain" description="DUF2383" evidence="1">
    <location>
        <begin position="17"/>
        <end position="119"/>
    </location>
</feature>
<proteinExistence type="predicted"/>
<comment type="caution">
    <text evidence="2">The sequence shown here is derived from an EMBL/GenBank/DDBJ whole genome shotgun (WGS) entry which is preliminary data.</text>
</comment>
<evidence type="ECO:0000259" key="1">
    <source>
        <dbReference type="Pfam" id="PF09537"/>
    </source>
</evidence>
<dbReference type="PATRIC" id="fig|151081.8.peg.311"/>
<evidence type="ECO:0000313" key="3">
    <source>
        <dbReference type="Proteomes" id="UP000033664"/>
    </source>
</evidence>
<dbReference type="Proteomes" id="UP000033664">
    <property type="component" value="Unassembled WGS sequence"/>
</dbReference>
<evidence type="ECO:0000313" key="2">
    <source>
        <dbReference type="EMBL" id="KJY97517.1"/>
    </source>
</evidence>
<dbReference type="InterPro" id="IPR019052">
    <property type="entry name" value="DUF2383"/>
</dbReference>
<reference evidence="2 3" key="1">
    <citation type="journal article" date="2015" name="BMC Genomics">
        <title>Genome mining reveals unlocked bioactive potential of marine Gram-negative bacteria.</title>
        <authorList>
            <person name="Machado H."/>
            <person name="Sonnenschein E.C."/>
            <person name="Melchiorsen J."/>
            <person name="Gram L."/>
        </authorList>
    </citation>
    <scope>NUCLEOTIDE SEQUENCE [LARGE SCALE GENOMIC DNA]</scope>
    <source>
        <strain evidence="2 3">S3137</strain>
    </source>
</reference>
<dbReference type="GeneID" id="58229715"/>
<sequence length="158" mass="17784">MVHLDQSQAKRDKKIAKDILKLNRDAATFYKQAAEQVGDYNVRHVFINMAKIREQAQLSVYDVDENPDHSSIENTWLGTAIAWYAQAKSHFSNRPEQSMIIDLIEFEKKLLAKIKKAVSEARDPALKGALASITADIQMCIDQLSACKPANTRSHATQ</sequence>
<gene>
    <name evidence="2" type="ORF">TW72_14540</name>
</gene>
<keyword evidence="3" id="KW-1185">Reference proteome</keyword>
<dbReference type="EMBL" id="JXXZ01000012">
    <property type="protein sequence ID" value="KJY97517.1"/>
    <property type="molecule type" value="Genomic_DNA"/>
</dbReference>
<dbReference type="AlphaFoldDB" id="A0A0F4PZR0"/>
<dbReference type="InterPro" id="IPR012347">
    <property type="entry name" value="Ferritin-like"/>
</dbReference>
<name>A0A0F4PZR0_9GAMM</name>
<protein>
    <recommendedName>
        <fullName evidence="1">DUF2383 domain-containing protein</fullName>
    </recommendedName>
</protein>
<accession>A0A0F4PZR0</accession>
<organism evidence="2 3">
    <name type="scientific">Pseudoalteromonas ruthenica</name>
    <dbReference type="NCBI Taxonomy" id="151081"/>
    <lineage>
        <taxon>Bacteria</taxon>
        <taxon>Pseudomonadati</taxon>
        <taxon>Pseudomonadota</taxon>
        <taxon>Gammaproteobacteria</taxon>
        <taxon>Alteromonadales</taxon>
        <taxon>Pseudoalteromonadaceae</taxon>
        <taxon>Pseudoalteromonas</taxon>
    </lineage>
</organism>
<dbReference type="Pfam" id="PF09537">
    <property type="entry name" value="DUF2383"/>
    <property type="match status" value="1"/>
</dbReference>
<dbReference type="RefSeq" id="WP_045978234.1">
    <property type="nucleotide sequence ID" value="NZ_JXXY01000001.1"/>
</dbReference>